<dbReference type="EMBL" id="UFQT01000611">
    <property type="protein sequence ID" value="SSX25744.1"/>
    <property type="molecule type" value="Genomic_DNA"/>
</dbReference>
<dbReference type="InterPro" id="IPR001247">
    <property type="entry name" value="ExoRNase_PH_dom1"/>
</dbReference>
<evidence type="ECO:0000313" key="6">
    <source>
        <dbReference type="EMBL" id="SSX25744.1"/>
    </source>
</evidence>
<organism evidence="6">
    <name type="scientific">Culicoides sonorensis</name>
    <name type="common">Biting midge</name>
    <dbReference type="NCBI Taxonomy" id="179676"/>
    <lineage>
        <taxon>Eukaryota</taxon>
        <taxon>Metazoa</taxon>
        <taxon>Ecdysozoa</taxon>
        <taxon>Arthropoda</taxon>
        <taxon>Hexapoda</taxon>
        <taxon>Insecta</taxon>
        <taxon>Pterygota</taxon>
        <taxon>Neoptera</taxon>
        <taxon>Endopterygota</taxon>
        <taxon>Diptera</taxon>
        <taxon>Nematocera</taxon>
        <taxon>Chironomoidea</taxon>
        <taxon>Ceratopogonidae</taxon>
        <taxon>Ceratopogoninae</taxon>
        <taxon>Culicoides</taxon>
        <taxon>Monoculicoides</taxon>
    </lineage>
</organism>
<name>A0A336M647_CULSO</name>
<dbReference type="PANTHER" id="PTHR11097">
    <property type="entry name" value="EXOSOME COMPLEX EXONUCLEASE RIBOSOMAL RNA PROCESSING PROTEIN"/>
    <property type="match status" value="1"/>
</dbReference>
<dbReference type="GO" id="GO:0071035">
    <property type="term" value="P:nuclear polyadenylation-dependent rRNA catabolic process"/>
    <property type="evidence" value="ECO:0007669"/>
    <property type="project" value="TreeGrafter"/>
</dbReference>
<dbReference type="Gene3D" id="3.30.230.70">
    <property type="entry name" value="GHMP Kinase, N-terminal domain"/>
    <property type="match status" value="1"/>
</dbReference>
<dbReference type="AlphaFoldDB" id="A0A336M647"/>
<dbReference type="GO" id="GO:0000177">
    <property type="term" value="C:cytoplasmic exosome (RNase complex)"/>
    <property type="evidence" value="ECO:0007669"/>
    <property type="project" value="TreeGrafter"/>
</dbReference>
<dbReference type="GO" id="GO:0034476">
    <property type="term" value="P:U5 snRNA 3'-end processing"/>
    <property type="evidence" value="ECO:0007669"/>
    <property type="project" value="TreeGrafter"/>
</dbReference>
<feature type="domain" description="Exoribonuclease phosphorolytic" evidence="5">
    <location>
        <begin position="12"/>
        <end position="117"/>
    </location>
</feature>
<dbReference type="PANTHER" id="PTHR11097:SF14">
    <property type="entry name" value="EXOSOME COMPLEX COMPONENT RRP45"/>
    <property type="match status" value="1"/>
</dbReference>
<evidence type="ECO:0000256" key="2">
    <source>
        <dbReference type="ARBA" id="ARBA00004496"/>
    </source>
</evidence>
<dbReference type="GO" id="GO:0034475">
    <property type="term" value="P:U4 snRNA 3'-end processing"/>
    <property type="evidence" value="ECO:0007669"/>
    <property type="project" value="TreeGrafter"/>
</dbReference>
<evidence type="ECO:0000259" key="5">
    <source>
        <dbReference type="Pfam" id="PF01138"/>
    </source>
</evidence>
<dbReference type="GO" id="GO:0034473">
    <property type="term" value="P:U1 snRNA 3'-end processing"/>
    <property type="evidence" value="ECO:0007669"/>
    <property type="project" value="TreeGrafter"/>
</dbReference>
<dbReference type="GO" id="GO:0000176">
    <property type="term" value="C:nuclear exosome (RNase complex)"/>
    <property type="evidence" value="ECO:0007669"/>
    <property type="project" value="TreeGrafter"/>
</dbReference>
<proteinExistence type="inferred from homology"/>
<reference evidence="6" key="1">
    <citation type="submission" date="2018-07" db="EMBL/GenBank/DDBJ databases">
        <authorList>
            <person name="Quirk P.G."/>
            <person name="Krulwich T.A."/>
        </authorList>
    </citation>
    <scope>NUCLEOTIDE SEQUENCE</scope>
</reference>
<dbReference type="VEuPathDB" id="VectorBase:CSON012704"/>
<protein>
    <submittedName>
        <fullName evidence="6">CSON012704 protein</fullName>
    </submittedName>
</protein>
<gene>
    <name evidence="6" type="primary">CSON012704</name>
</gene>
<comment type="subcellular location">
    <subcellularLocation>
        <location evidence="2">Cytoplasm</location>
    </subcellularLocation>
    <subcellularLocation>
        <location evidence="1">Nucleus</location>
    </subcellularLocation>
</comment>
<dbReference type="GO" id="GO:0000467">
    <property type="term" value="P:exonucleolytic trimming to generate mature 3'-end of 5.8S rRNA from tricistronic rRNA transcript (SSU-rRNA, 5.8S rRNA, LSU-rRNA)"/>
    <property type="evidence" value="ECO:0007669"/>
    <property type="project" value="TreeGrafter"/>
</dbReference>
<evidence type="ECO:0000256" key="3">
    <source>
        <dbReference type="ARBA" id="ARBA00006678"/>
    </source>
</evidence>
<comment type="similarity">
    <text evidence="3">Belongs to the RNase PH family.</text>
</comment>
<dbReference type="InterPro" id="IPR020568">
    <property type="entry name" value="Ribosomal_Su5_D2-typ_SF"/>
</dbReference>
<dbReference type="Pfam" id="PF01138">
    <property type="entry name" value="RNase_PH"/>
    <property type="match status" value="1"/>
</dbReference>
<evidence type="ECO:0000256" key="1">
    <source>
        <dbReference type="ARBA" id="ARBA00004123"/>
    </source>
</evidence>
<dbReference type="GO" id="GO:0035925">
    <property type="term" value="F:mRNA 3'-UTR AU-rich region binding"/>
    <property type="evidence" value="ECO:0007669"/>
    <property type="project" value="TreeGrafter"/>
</dbReference>
<dbReference type="OMA" id="WSIRVEC"/>
<dbReference type="SUPFAM" id="SSF54211">
    <property type="entry name" value="Ribosomal protein S5 domain 2-like"/>
    <property type="match status" value="1"/>
</dbReference>
<dbReference type="GO" id="GO:0071038">
    <property type="term" value="P:TRAMP-dependent tRNA surveillance pathway"/>
    <property type="evidence" value="ECO:0007669"/>
    <property type="project" value="TreeGrafter"/>
</dbReference>
<dbReference type="GO" id="GO:0016075">
    <property type="term" value="P:rRNA catabolic process"/>
    <property type="evidence" value="ECO:0007669"/>
    <property type="project" value="TreeGrafter"/>
</dbReference>
<sequence length="120" mass="13664">MLERLDGRSPHEFRKLEVQFGAEYGSVVVSRGQTKVLAYVTCNITELKAIRPNEGLLFIKVQLGSMAPNNYDSKCVSDESLQISRILERAFKNSRCVDLEYLCILSEEKVWSIRVECSES</sequence>
<evidence type="ECO:0000256" key="4">
    <source>
        <dbReference type="ARBA" id="ARBA00022490"/>
    </source>
</evidence>
<keyword evidence="4" id="KW-0963">Cytoplasm</keyword>
<accession>A0A336M647</accession>
<dbReference type="InterPro" id="IPR050590">
    <property type="entry name" value="Exosome_comp_Rrp42_subfam"/>
</dbReference>
<dbReference type="GO" id="GO:0071028">
    <property type="term" value="P:nuclear mRNA surveillance"/>
    <property type="evidence" value="ECO:0007669"/>
    <property type="project" value="TreeGrafter"/>
</dbReference>
<dbReference type="InterPro" id="IPR027408">
    <property type="entry name" value="PNPase/RNase_PH_dom_sf"/>
</dbReference>